<sequence length="264" mass="29902">MKLRRWFHRHVWLCFFLIVVILAATTWYGTAYPSVLDIAKTDTEGMADAAGAWHDSVDVIYYINLDHRDDRRQEILDELHRMDVPDAKIVRIPGHNKPGQGDWGCSLSHVEAVRQFQASGLDTALILEDDFMFTCDLNTLNRTFARWSEAHIPFNVCMLSANVGQTEPGPYPGVLCVLDAQTASGYMVDRDYAPVLLENFQEGARLIGESYQRGKGDAIQGPYCVDQYWKRLQRPGQWFLFDPKVGRQRPSVSDIQGGFVDSGV</sequence>
<proteinExistence type="predicted"/>
<evidence type="ECO:0008006" key="2">
    <source>
        <dbReference type="Google" id="ProtNLM"/>
    </source>
</evidence>
<reference evidence="1" key="1">
    <citation type="journal article" date="2020" name="Nature">
        <title>Giant virus diversity and host interactions through global metagenomics.</title>
        <authorList>
            <person name="Schulz F."/>
            <person name="Roux S."/>
            <person name="Paez-Espino D."/>
            <person name="Jungbluth S."/>
            <person name="Walsh D.A."/>
            <person name="Denef V.J."/>
            <person name="McMahon K.D."/>
            <person name="Konstantinidis K.T."/>
            <person name="Eloe-Fadrosh E.A."/>
            <person name="Kyrpides N.C."/>
            <person name="Woyke T."/>
        </authorList>
    </citation>
    <scope>NUCLEOTIDE SEQUENCE</scope>
    <source>
        <strain evidence="1">GVMAG-M-3300009068-24</strain>
    </source>
</reference>
<evidence type="ECO:0000313" key="1">
    <source>
        <dbReference type="EMBL" id="QHT29679.1"/>
    </source>
</evidence>
<dbReference type="EMBL" id="MN738881">
    <property type="protein sequence ID" value="QHT29679.1"/>
    <property type="molecule type" value="Genomic_DNA"/>
</dbReference>
<name>A0A6C0EN05_9ZZZZ</name>
<protein>
    <recommendedName>
        <fullName evidence="2">Glycosyltransferase</fullName>
    </recommendedName>
</protein>
<accession>A0A6C0EN05</accession>
<organism evidence="1">
    <name type="scientific">viral metagenome</name>
    <dbReference type="NCBI Taxonomy" id="1070528"/>
    <lineage>
        <taxon>unclassified sequences</taxon>
        <taxon>metagenomes</taxon>
        <taxon>organismal metagenomes</taxon>
    </lineage>
</organism>
<dbReference type="AlphaFoldDB" id="A0A6C0EN05"/>